<evidence type="ECO:0000259" key="2">
    <source>
        <dbReference type="Pfam" id="PF13439"/>
    </source>
</evidence>
<dbReference type="EMBL" id="JJMN01000031">
    <property type="protein sequence ID" value="KDO14935.1"/>
    <property type="molecule type" value="Genomic_DNA"/>
</dbReference>
<dbReference type="InterPro" id="IPR001296">
    <property type="entry name" value="Glyco_trans_1"/>
</dbReference>
<dbReference type="PANTHER" id="PTHR45947:SF3">
    <property type="entry name" value="SULFOQUINOVOSYL TRANSFERASE SQD2"/>
    <property type="match status" value="1"/>
</dbReference>
<accession>A0ABR4S095</accession>
<dbReference type="Gene3D" id="3.40.50.2000">
    <property type="entry name" value="Glycogen Phosphorylase B"/>
    <property type="match status" value="2"/>
</dbReference>
<name>A0ABR4S095_VIBMT</name>
<evidence type="ECO:0000313" key="3">
    <source>
        <dbReference type="EMBL" id="KDO14935.1"/>
    </source>
</evidence>
<evidence type="ECO:0000259" key="1">
    <source>
        <dbReference type="Pfam" id="PF00534"/>
    </source>
</evidence>
<feature type="domain" description="Glycosyl transferase family 1" evidence="1">
    <location>
        <begin position="195"/>
        <end position="346"/>
    </location>
</feature>
<gene>
    <name evidence="3" type="ORF">DP83_05165</name>
</gene>
<comment type="caution">
    <text evidence="3">The sequence shown here is derived from an EMBL/GenBank/DDBJ whole genome shotgun (WGS) entry which is preliminary data.</text>
</comment>
<evidence type="ECO:0000313" key="4">
    <source>
        <dbReference type="Proteomes" id="UP000027331"/>
    </source>
</evidence>
<feature type="domain" description="Glycosyltransferase subfamily 4-like N-terminal" evidence="2">
    <location>
        <begin position="18"/>
        <end position="185"/>
    </location>
</feature>
<sequence>MKKIKVIYVVSTLKVCGPNNQLFNIVSNLDYSSFHPIVVTLSKEGKESFINKFKSFGIDVVSINSHRLMGLPYIKRNLKAIISNLSPDVIHTQGYRSDILVRSILSSDKNLSCRQLCTVRNIPQDDYPMTYGVVLGKLMVKKLYFNHEKYPIWLLVCSHAVSKNLRDSFKLNNVICINNGVDTERYKPLSLKKDKELLRDHFSFPKDKKIFISTGHLSSRKSPQFLIEGFIKSSLKDAILLLVGDGELKEFLVEKYKDEKSIIFLGRSDRVSELLQLSDYYVSCSVSEGLPNSVLEALSSGLPCVLSDIQPHMQIMQYLEDKVGYLYNLGSIQSFIYALSSIYNDDLSMLSSQSRKLAVSGFSSKIMSKEYQNNYCKLIFK</sequence>
<dbReference type="Proteomes" id="UP000027331">
    <property type="component" value="Unassembled WGS sequence"/>
</dbReference>
<keyword evidence="4" id="KW-1185">Reference proteome</keyword>
<proteinExistence type="predicted"/>
<dbReference type="InterPro" id="IPR028098">
    <property type="entry name" value="Glyco_trans_4-like_N"/>
</dbReference>
<dbReference type="InterPro" id="IPR050194">
    <property type="entry name" value="Glycosyltransferase_grp1"/>
</dbReference>
<evidence type="ECO:0008006" key="5">
    <source>
        <dbReference type="Google" id="ProtNLM"/>
    </source>
</evidence>
<dbReference type="SUPFAM" id="SSF53756">
    <property type="entry name" value="UDP-Glycosyltransferase/glycogen phosphorylase"/>
    <property type="match status" value="1"/>
</dbReference>
<dbReference type="Pfam" id="PF00534">
    <property type="entry name" value="Glycos_transf_1"/>
    <property type="match status" value="1"/>
</dbReference>
<reference evidence="3 4" key="1">
    <citation type="submission" date="2014-04" db="EMBL/GenBank/DDBJ databases">
        <title>Vibrio metecus sp. nov., a close relative of Vibrio cholerae isolated from coastal brackish ponds and clinical specimens.</title>
        <authorList>
            <person name="Kirchberger P.C."/>
            <person name="Turnsek M."/>
            <person name="Hunt D.E."/>
            <person name="Haley B.J."/>
            <person name="Colwell R."/>
            <person name="Polz M.F."/>
            <person name="Tarr C.L."/>
            <person name="Boucher Y."/>
        </authorList>
    </citation>
    <scope>NUCLEOTIDE SEQUENCE [LARGE SCALE GENOMIC DNA]</scope>
    <source>
        <strain evidence="4">PPCK-2014</strain>
    </source>
</reference>
<organism evidence="3 4">
    <name type="scientific">Vibrio metoecus</name>
    <dbReference type="NCBI Taxonomy" id="1481663"/>
    <lineage>
        <taxon>Bacteria</taxon>
        <taxon>Pseudomonadati</taxon>
        <taxon>Pseudomonadota</taxon>
        <taxon>Gammaproteobacteria</taxon>
        <taxon>Vibrionales</taxon>
        <taxon>Vibrionaceae</taxon>
        <taxon>Vibrio</taxon>
    </lineage>
</organism>
<protein>
    <recommendedName>
        <fullName evidence="5">Glycosyltransferase</fullName>
    </recommendedName>
</protein>
<dbReference type="PANTHER" id="PTHR45947">
    <property type="entry name" value="SULFOQUINOVOSYL TRANSFERASE SQD2"/>
    <property type="match status" value="1"/>
</dbReference>
<dbReference type="Pfam" id="PF13439">
    <property type="entry name" value="Glyco_transf_4"/>
    <property type="match status" value="1"/>
</dbReference>